<dbReference type="InterPro" id="IPR000835">
    <property type="entry name" value="HTH_MarR-typ"/>
</dbReference>
<dbReference type="SUPFAM" id="SSF46785">
    <property type="entry name" value="Winged helix' DNA-binding domain"/>
    <property type="match status" value="1"/>
</dbReference>
<dbReference type="InterPro" id="IPR036388">
    <property type="entry name" value="WH-like_DNA-bd_sf"/>
</dbReference>
<protein>
    <submittedName>
        <fullName evidence="5">MarR family transcriptional regulator</fullName>
    </submittedName>
</protein>
<name>A0ABW8IC28_9BACI</name>
<feature type="domain" description="HTH marR-type" evidence="4">
    <location>
        <begin position="11"/>
        <end position="146"/>
    </location>
</feature>
<keyword evidence="1" id="KW-0805">Transcription regulation</keyword>
<dbReference type="SMART" id="SM00347">
    <property type="entry name" value="HTH_MARR"/>
    <property type="match status" value="1"/>
</dbReference>
<dbReference type="InterPro" id="IPR036390">
    <property type="entry name" value="WH_DNA-bd_sf"/>
</dbReference>
<proteinExistence type="predicted"/>
<keyword evidence="2" id="KW-0238">DNA-binding</keyword>
<evidence type="ECO:0000256" key="2">
    <source>
        <dbReference type="ARBA" id="ARBA00023125"/>
    </source>
</evidence>
<dbReference type="PROSITE" id="PS01117">
    <property type="entry name" value="HTH_MARR_1"/>
    <property type="match status" value="1"/>
</dbReference>
<dbReference type="Pfam" id="PF12802">
    <property type="entry name" value="MarR_2"/>
    <property type="match status" value="1"/>
</dbReference>
<evidence type="ECO:0000256" key="3">
    <source>
        <dbReference type="ARBA" id="ARBA00023163"/>
    </source>
</evidence>
<sequence>MDYYSQKFMRSIQLLRSFSNVQKNMMRFIQKTAADNDLSVPQYTILMAIASHKKMTQKSVGEKTLLPKSTLSQAVDGLVQAGWLNRQQVEGNRREIELTISEQGEAFVKMMHAQEGGIHQVFQSAVELLTDKQYEELLDVHEKISNCLEKQALNKESVKND</sequence>
<accession>A0ABW8IC28</accession>
<dbReference type="EMBL" id="JAUIYO010000008">
    <property type="protein sequence ID" value="MFK2826191.1"/>
    <property type="molecule type" value="Genomic_DNA"/>
</dbReference>
<comment type="caution">
    <text evidence="5">The sequence shown here is derived from an EMBL/GenBank/DDBJ whole genome shotgun (WGS) entry which is preliminary data.</text>
</comment>
<dbReference type="PROSITE" id="PS50995">
    <property type="entry name" value="HTH_MARR_2"/>
    <property type="match status" value="1"/>
</dbReference>
<evidence type="ECO:0000259" key="4">
    <source>
        <dbReference type="PROSITE" id="PS50995"/>
    </source>
</evidence>
<dbReference type="Gene3D" id="1.10.10.10">
    <property type="entry name" value="Winged helix-like DNA-binding domain superfamily/Winged helix DNA-binding domain"/>
    <property type="match status" value="1"/>
</dbReference>
<dbReference type="InterPro" id="IPR023187">
    <property type="entry name" value="Tscrpt_reg_MarR-type_CS"/>
</dbReference>
<evidence type="ECO:0000256" key="1">
    <source>
        <dbReference type="ARBA" id="ARBA00023015"/>
    </source>
</evidence>
<keyword evidence="6" id="KW-1185">Reference proteome</keyword>
<dbReference type="PANTHER" id="PTHR42756">
    <property type="entry name" value="TRANSCRIPTIONAL REGULATOR, MARR"/>
    <property type="match status" value="1"/>
</dbReference>
<evidence type="ECO:0000313" key="6">
    <source>
        <dbReference type="Proteomes" id="UP001619911"/>
    </source>
</evidence>
<gene>
    <name evidence="5" type="ORF">QYG89_11000</name>
</gene>
<evidence type="ECO:0000313" key="5">
    <source>
        <dbReference type="EMBL" id="MFK2826191.1"/>
    </source>
</evidence>
<dbReference type="RefSeq" id="WP_404317219.1">
    <property type="nucleotide sequence ID" value="NZ_JAUIYO010000008.1"/>
</dbReference>
<dbReference type="Proteomes" id="UP001619911">
    <property type="component" value="Unassembled WGS sequence"/>
</dbReference>
<dbReference type="PANTHER" id="PTHR42756:SF1">
    <property type="entry name" value="TRANSCRIPTIONAL REPRESSOR OF EMRAB OPERON"/>
    <property type="match status" value="1"/>
</dbReference>
<keyword evidence="3" id="KW-0804">Transcription</keyword>
<organism evidence="5 6">
    <name type="scientific">Bacillus lumedeiriae</name>
    <dbReference type="NCBI Taxonomy" id="3058829"/>
    <lineage>
        <taxon>Bacteria</taxon>
        <taxon>Bacillati</taxon>
        <taxon>Bacillota</taxon>
        <taxon>Bacilli</taxon>
        <taxon>Bacillales</taxon>
        <taxon>Bacillaceae</taxon>
        <taxon>Bacillus</taxon>
    </lineage>
</organism>
<reference evidence="5 6" key="1">
    <citation type="submission" date="2023-07" db="EMBL/GenBank/DDBJ databases">
        <title>Bacillus lucianemedeirus sp. nov, a new species isolated from an immunobiological production facility.</title>
        <authorList>
            <person name="Costa L.V."/>
            <person name="Miranda R.V.S.L."/>
            <person name="Brandao M.L.L."/>
            <person name="Reis C.M.F."/>
            <person name="Frazao A.M."/>
            <person name="Cruz F.V."/>
            <person name="Baio P.V.P."/>
            <person name="Veras J.F.C."/>
            <person name="Ramos J.N."/>
            <person name="Vieira V."/>
        </authorList>
    </citation>
    <scope>NUCLEOTIDE SEQUENCE [LARGE SCALE GENOMIC DNA]</scope>
    <source>
        <strain evidence="5 6">B190/17</strain>
    </source>
</reference>